<accession>S8BYK3</accession>
<name>S8BYK3_9LAMI</name>
<feature type="domain" description="OTU" evidence="2">
    <location>
        <begin position="682"/>
        <end position="814"/>
    </location>
</feature>
<feature type="compositionally biased region" description="Basic and acidic residues" evidence="1">
    <location>
        <begin position="9"/>
        <end position="22"/>
    </location>
</feature>
<dbReference type="Proteomes" id="UP000015453">
    <property type="component" value="Unassembled WGS sequence"/>
</dbReference>
<feature type="compositionally biased region" description="Basic residues" evidence="1">
    <location>
        <begin position="920"/>
        <end position="932"/>
    </location>
</feature>
<feature type="compositionally biased region" description="Basic and acidic residues" evidence="1">
    <location>
        <begin position="902"/>
        <end position="912"/>
    </location>
</feature>
<dbReference type="InterPro" id="IPR003323">
    <property type="entry name" value="OTU_dom"/>
</dbReference>
<evidence type="ECO:0000256" key="1">
    <source>
        <dbReference type="SAM" id="MobiDB-lite"/>
    </source>
</evidence>
<reference evidence="3 4" key="1">
    <citation type="journal article" date="2013" name="BMC Genomics">
        <title>The miniature genome of a carnivorous plant Genlisea aurea contains a low number of genes and short non-coding sequences.</title>
        <authorList>
            <person name="Leushkin E.V."/>
            <person name="Sutormin R.A."/>
            <person name="Nabieva E.R."/>
            <person name="Penin A.A."/>
            <person name="Kondrashov A.S."/>
            <person name="Logacheva M.D."/>
        </authorList>
    </citation>
    <scope>NUCLEOTIDE SEQUENCE [LARGE SCALE GENOMIC DNA]</scope>
</reference>
<feature type="region of interest" description="Disordered" evidence="1">
    <location>
        <begin position="1"/>
        <end position="22"/>
    </location>
</feature>
<dbReference type="AlphaFoldDB" id="S8BYK3"/>
<proteinExistence type="predicted"/>
<dbReference type="PANTHER" id="PTHR21301:SF10">
    <property type="entry name" value="REVERSE TRANSCRIPTASE DOMAIN-CONTAINING PROTEIN"/>
    <property type="match status" value="1"/>
</dbReference>
<dbReference type="Gene3D" id="3.90.70.80">
    <property type="match status" value="1"/>
</dbReference>
<protein>
    <recommendedName>
        <fullName evidence="2">OTU domain-containing protein</fullName>
    </recommendedName>
</protein>
<dbReference type="EMBL" id="AUSU01010445">
    <property type="protein sequence ID" value="EPS57251.1"/>
    <property type="molecule type" value="Genomic_DNA"/>
</dbReference>
<feature type="region of interest" description="Disordered" evidence="1">
    <location>
        <begin position="882"/>
        <end position="932"/>
    </location>
</feature>
<keyword evidence="4" id="KW-1185">Reference proteome</keyword>
<sequence>MENESLDPAAKEELERWDREEGTKDLKMQQWQESCGCFSSIQHAALADVWKGHVCTSDVRKFKSPLVRALLLKGHAFKVEEGEESLLRELRAGLDGYIAYKERRTEERGAYNKWKEVIILRVKEKLALKECEMYPSGCYGRREMAQLQQHLVFVKEDRAPHVVVGICKARYMLERDRYLFGGGTFAPDVEGKDNILRRHQQFMEDRCLQVNNRIPYIYGIWKSAKRSLRWISGVKKERGEDGVDGIPQGSIAGAGKLLVPLLSHVMQALRQKDNHGRRQGKPKGCWFVESVEEVAQPLRFNSLEMVKHKEKAVTVDFVTMYPAFDQDLLKERLKDSISEAWDWESQRIESGTQLRVCKSGWVGYTPEEVSKDPHGSWTLEDVLALVNFVVDNGYVERDGVILRQVKGFGMGLACAPQIANLGCYPVERDYAARRTPAEMEHNYRFIDDILTLSGCVPTEQEYRMGYKTTGRATTGKMVYLGMEMIWEEYKGKVKFLTGMHFRDAEYPIRIRRYPAEGSMVTDSQRMGVITGQFIRAQRLCSVMRTFKAAVQGVVLAAMRRGYKRGELDRMWGKFLVQWWKAEEIRRGELRSWFRKMCGVVSHQISAESKAMGCPMNQKATCKFGVDCWAKDTTCRFNHPRWVQVPLCDGKENAGEPGSGAATVPTKPMVGQESREKIWKNEGTIWEAPGDGSCLFHCVVGAGAAREVARLRSTLAQQVVKHWGDKIPGLGETTSQLFARVGVDKVTFITSVTNTTYWGGELELVLLAWVTRTRLRVFRDVGEYWEEYAQYGRTGDLRRLWFDAKRKHYGLIQLKKESAEPRKPTTVGIPGYQETIEEINVDAEEEREATPRKFGHAGEEMSREGSCSTAEVLVAVAGEGKVGQPQEHGVAMQKGATLDEEEAKTQEEAKTGSEQESTTQSRKKRGGGRYKLSLKRTTTQYSQICGVC</sequence>
<dbReference type="PANTHER" id="PTHR21301">
    <property type="entry name" value="REVERSE TRANSCRIPTASE"/>
    <property type="match status" value="1"/>
</dbReference>
<evidence type="ECO:0000313" key="4">
    <source>
        <dbReference type="Proteomes" id="UP000015453"/>
    </source>
</evidence>
<organism evidence="3 4">
    <name type="scientific">Genlisea aurea</name>
    <dbReference type="NCBI Taxonomy" id="192259"/>
    <lineage>
        <taxon>Eukaryota</taxon>
        <taxon>Viridiplantae</taxon>
        <taxon>Streptophyta</taxon>
        <taxon>Embryophyta</taxon>
        <taxon>Tracheophyta</taxon>
        <taxon>Spermatophyta</taxon>
        <taxon>Magnoliopsida</taxon>
        <taxon>eudicotyledons</taxon>
        <taxon>Gunneridae</taxon>
        <taxon>Pentapetalae</taxon>
        <taxon>asterids</taxon>
        <taxon>lamiids</taxon>
        <taxon>Lamiales</taxon>
        <taxon>Lentibulariaceae</taxon>
        <taxon>Genlisea</taxon>
    </lineage>
</organism>
<comment type="caution">
    <text evidence="3">The sequence shown here is derived from an EMBL/GenBank/DDBJ whole genome shotgun (WGS) entry which is preliminary data.</text>
</comment>
<dbReference type="OrthoDB" id="415023at2759"/>
<feature type="non-terminal residue" evidence="3">
    <location>
        <position position="947"/>
    </location>
</feature>
<evidence type="ECO:0000313" key="3">
    <source>
        <dbReference type="EMBL" id="EPS57251.1"/>
    </source>
</evidence>
<dbReference type="PROSITE" id="PS50802">
    <property type="entry name" value="OTU"/>
    <property type="match status" value="1"/>
</dbReference>
<feature type="compositionally biased region" description="Basic and acidic residues" evidence="1">
    <location>
        <begin position="847"/>
        <end position="862"/>
    </location>
</feature>
<dbReference type="CDD" id="cd22744">
    <property type="entry name" value="OTU"/>
    <property type="match status" value="1"/>
</dbReference>
<gene>
    <name evidence="3" type="ORF">M569_17569</name>
</gene>
<dbReference type="Pfam" id="PF02338">
    <property type="entry name" value="OTU"/>
    <property type="match status" value="1"/>
</dbReference>
<feature type="region of interest" description="Disordered" evidence="1">
    <location>
        <begin position="842"/>
        <end position="864"/>
    </location>
</feature>
<evidence type="ECO:0000259" key="2">
    <source>
        <dbReference type="PROSITE" id="PS50802"/>
    </source>
</evidence>